<reference evidence="5" key="1">
    <citation type="submission" date="2020-10" db="EMBL/GenBank/DDBJ databases">
        <authorList>
            <person name="Palmer J.M."/>
        </authorList>
    </citation>
    <scope>NUCLEOTIDE SEQUENCE</scope>
    <source>
        <strain evidence="5">UCD 2041</strain>
    </source>
</reference>
<dbReference type="GO" id="GO:0019843">
    <property type="term" value="F:rRNA binding"/>
    <property type="evidence" value="ECO:0007669"/>
    <property type="project" value="InterPro"/>
</dbReference>
<reference evidence="5" key="2">
    <citation type="journal article" name="BMC Genomics">
        <title>New genome assemblies reveal patterns of domestication and adaptation across Brettanomyces (Dekkera) species.</title>
        <authorList>
            <person name="Roach M.J."/>
            <person name="Borneman A.R."/>
        </authorList>
    </citation>
    <scope>NUCLEOTIDE SEQUENCE</scope>
    <source>
        <strain evidence="5">UCD 2041</strain>
    </source>
</reference>
<evidence type="ECO:0000256" key="2">
    <source>
        <dbReference type="ARBA" id="ARBA00022980"/>
    </source>
</evidence>
<sequence>MKYVSSVQDIEIPKGVTVYIKSRKVVVKGPKGTLVKDLKHINVNFKLVNENLIQAHIHNGDRRHVATLRTVRSLITNMITGVTVGFLYKMRFVYAHFPINVSIVEEDGQQVVEIRNFLGDKRLRRVVVPKDVTAVLSKTTKDELQVSGISIEEVSQTCADIHQICLVRNKDIRKFLDGIFVSQKGHIDEDYEK</sequence>
<gene>
    <name evidence="5" type="primary">RPL9B_1</name>
    <name evidence="5" type="ORF">BRETT_002038</name>
</gene>
<dbReference type="Gene3D" id="3.90.930.12">
    <property type="entry name" value="Ribosomal protein L6, alpha-beta domain"/>
    <property type="match status" value="2"/>
</dbReference>
<evidence type="ECO:0000313" key="6">
    <source>
        <dbReference type="Proteomes" id="UP000663131"/>
    </source>
</evidence>
<dbReference type="OrthoDB" id="10252633at2759"/>
<comment type="similarity">
    <text evidence="1">Belongs to the universal ribosomal protein uL6 family.</text>
</comment>
<dbReference type="FunFam" id="3.90.930.12:FF:000003">
    <property type="entry name" value="60S ribosomal protein L9"/>
    <property type="match status" value="1"/>
</dbReference>
<dbReference type="Proteomes" id="UP000663131">
    <property type="component" value="Chromosome 9"/>
</dbReference>
<dbReference type="FunFam" id="3.90.930.12:FF:000004">
    <property type="entry name" value="60S ribosomal protein L9"/>
    <property type="match status" value="1"/>
</dbReference>
<dbReference type="EMBL" id="CP063137">
    <property type="protein sequence ID" value="QOU21874.1"/>
    <property type="molecule type" value="Genomic_DNA"/>
</dbReference>
<dbReference type="GO" id="GO:0022625">
    <property type="term" value="C:cytosolic large ribosomal subunit"/>
    <property type="evidence" value="ECO:0007669"/>
    <property type="project" value="TreeGrafter"/>
</dbReference>
<dbReference type="GeneID" id="64573962"/>
<dbReference type="InterPro" id="IPR002359">
    <property type="entry name" value="Ribosomal_uL6_CS2"/>
</dbReference>
<dbReference type="InterPro" id="IPR036789">
    <property type="entry name" value="Ribosomal_uL6-like_a/b-dom_sf"/>
</dbReference>
<dbReference type="PANTHER" id="PTHR11655:SF16">
    <property type="entry name" value="60S RIBOSOMAL PROTEIN L9"/>
    <property type="match status" value="1"/>
</dbReference>
<dbReference type="PROSITE" id="PS00700">
    <property type="entry name" value="RIBOSOMAL_L6_2"/>
    <property type="match status" value="1"/>
</dbReference>
<keyword evidence="3" id="KW-0687">Ribonucleoprotein</keyword>
<evidence type="ECO:0000256" key="3">
    <source>
        <dbReference type="ARBA" id="ARBA00023274"/>
    </source>
</evidence>
<dbReference type="GO" id="GO:0003735">
    <property type="term" value="F:structural constituent of ribosome"/>
    <property type="evidence" value="ECO:0007669"/>
    <property type="project" value="InterPro"/>
</dbReference>
<dbReference type="PANTHER" id="PTHR11655">
    <property type="entry name" value="60S/50S RIBOSOMAL PROTEIN L6/L9"/>
    <property type="match status" value="1"/>
</dbReference>
<dbReference type="SUPFAM" id="SSF56053">
    <property type="entry name" value="Ribosomal protein L6"/>
    <property type="match status" value="2"/>
</dbReference>
<dbReference type="InterPro" id="IPR020040">
    <property type="entry name" value="Ribosomal_uL6_a/b-dom"/>
</dbReference>
<dbReference type="RefSeq" id="XP_041138367.1">
    <property type="nucleotide sequence ID" value="XM_041280576.1"/>
</dbReference>
<dbReference type="AlphaFoldDB" id="A0A871RB41"/>
<dbReference type="InterPro" id="IPR000702">
    <property type="entry name" value="Ribosomal_uL6-like"/>
</dbReference>
<organism evidence="5 6">
    <name type="scientific">Dekkera bruxellensis</name>
    <name type="common">Brettanomyces custersii</name>
    <dbReference type="NCBI Taxonomy" id="5007"/>
    <lineage>
        <taxon>Eukaryota</taxon>
        <taxon>Fungi</taxon>
        <taxon>Dikarya</taxon>
        <taxon>Ascomycota</taxon>
        <taxon>Saccharomycotina</taxon>
        <taxon>Pichiomycetes</taxon>
        <taxon>Pichiales</taxon>
        <taxon>Pichiaceae</taxon>
        <taxon>Brettanomyces</taxon>
    </lineage>
</organism>
<name>A0A871RB41_DEKBR</name>
<feature type="domain" description="Large ribosomal subunit protein uL6 alpha-beta" evidence="4">
    <location>
        <begin position="97"/>
        <end position="178"/>
    </location>
</feature>
<proteinExistence type="inferred from homology"/>
<evidence type="ECO:0000259" key="4">
    <source>
        <dbReference type="Pfam" id="PF00347"/>
    </source>
</evidence>
<dbReference type="PIRSF" id="PIRSF002162">
    <property type="entry name" value="Ribosomal_L6"/>
    <property type="match status" value="1"/>
</dbReference>
<evidence type="ECO:0000256" key="1">
    <source>
        <dbReference type="ARBA" id="ARBA00009356"/>
    </source>
</evidence>
<accession>A0A871RB41</accession>
<dbReference type="KEGG" id="bbrx:BRETT_002038"/>
<protein>
    <submittedName>
        <fullName evidence="5">60S ribosomal protein L9B</fullName>
    </submittedName>
</protein>
<evidence type="ECO:0000313" key="5">
    <source>
        <dbReference type="EMBL" id="QOU21874.1"/>
    </source>
</evidence>
<keyword evidence="2 5" id="KW-0689">Ribosomal protein</keyword>
<feature type="domain" description="Large ribosomal subunit protein uL6 alpha-beta" evidence="4">
    <location>
        <begin position="12"/>
        <end position="85"/>
    </location>
</feature>
<dbReference type="GO" id="GO:0002181">
    <property type="term" value="P:cytoplasmic translation"/>
    <property type="evidence" value="ECO:0007669"/>
    <property type="project" value="TreeGrafter"/>
</dbReference>
<dbReference type="Pfam" id="PF00347">
    <property type="entry name" value="Ribosomal_L6"/>
    <property type="match status" value="2"/>
</dbReference>